<comment type="caution">
    <text evidence="3">The sequence shown here is derived from an EMBL/GenBank/DDBJ whole genome shotgun (WGS) entry which is preliminary data.</text>
</comment>
<feature type="domain" description="UspA" evidence="2">
    <location>
        <begin position="153"/>
        <end position="274"/>
    </location>
</feature>
<proteinExistence type="inferred from homology"/>
<protein>
    <recommendedName>
        <fullName evidence="2">UspA domain-containing protein</fullName>
    </recommendedName>
</protein>
<dbReference type="InterPro" id="IPR006016">
    <property type="entry name" value="UspA"/>
</dbReference>
<reference evidence="3 4" key="1">
    <citation type="submission" date="2019-12" db="EMBL/GenBank/DDBJ databases">
        <title>Maritimibacter sp. nov. sp. isolated from sea sand.</title>
        <authorList>
            <person name="Kim J."/>
            <person name="Jeong S.E."/>
            <person name="Jung H.S."/>
            <person name="Jeon C.O."/>
        </authorList>
    </citation>
    <scope>NUCLEOTIDE SEQUENCE [LARGE SCALE GENOMIC DNA]</scope>
    <source>
        <strain evidence="3 4">DP07</strain>
    </source>
</reference>
<organism evidence="3 4">
    <name type="scientific">Maritimibacter harenae</name>
    <dbReference type="NCBI Taxonomy" id="2606218"/>
    <lineage>
        <taxon>Bacteria</taxon>
        <taxon>Pseudomonadati</taxon>
        <taxon>Pseudomonadota</taxon>
        <taxon>Alphaproteobacteria</taxon>
        <taxon>Rhodobacterales</taxon>
        <taxon>Roseobacteraceae</taxon>
        <taxon>Maritimibacter</taxon>
    </lineage>
</organism>
<dbReference type="EMBL" id="WTUX01000005">
    <property type="protein sequence ID" value="MZR11846.1"/>
    <property type="molecule type" value="Genomic_DNA"/>
</dbReference>
<evidence type="ECO:0000313" key="3">
    <source>
        <dbReference type="EMBL" id="MZR11846.1"/>
    </source>
</evidence>
<dbReference type="Proteomes" id="UP000467322">
    <property type="component" value="Unassembled WGS sequence"/>
</dbReference>
<gene>
    <name evidence="3" type="ORF">GQE99_02300</name>
</gene>
<evidence type="ECO:0000313" key="4">
    <source>
        <dbReference type="Proteomes" id="UP000467322"/>
    </source>
</evidence>
<evidence type="ECO:0000256" key="1">
    <source>
        <dbReference type="ARBA" id="ARBA00008791"/>
    </source>
</evidence>
<dbReference type="RefSeq" id="WP_161349965.1">
    <property type="nucleotide sequence ID" value="NZ_WTUX01000005.1"/>
</dbReference>
<comment type="similarity">
    <text evidence="1">Belongs to the universal stress protein A family.</text>
</comment>
<dbReference type="AlphaFoldDB" id="A0A845LWV7"/>
<sequence length="277" mass="30160">MRPKTISVILFDEDEAKWLIEQTTTLAAACDAHVIALNPFSPILYAGGFATDPTVFGTLQEWETEQSQALRTAFEDRLRRDGVAGEFRSQESMFGAEPFLLSAARGSDLVVIGANRPDRRSLDERTLVERLIRDMGRPVMMLSPEKALGGLAKRLLIGWSETREATRAAHDALALAAPGAEIELVTITAHEGDHVPGLSPREDLAAALDRHGFKVRVTDRIEGAENRANDLVAAADAAKADLLVSGAFGHSRTYDFVIGAVTRDLLSKAERPLFLSK</sequence>
<dbReference type="Gene3D" id="3.40.50.12370">
    <property type="match status" value="1"/>
</dbReference>
<keyword evidence="4" id="KW-1185">Reference proteome</keyword>
<dbReference type="Pfam" id="PF00582">
    <property type="entry name" value="Usp"/>
    <property type="match status" value="1"/>
</dbReference>
<dbReference type="PANTHER" id="PTHR46268:SF15">
    <property type="entry name" value="UNIVERSAL STRESS PROTEIN HP_0031"/>
    <property type="match status" value="1"/>
</dbReference>
<dbReference type="SUPFAM" id="SSF52402">
    <property type="entry name" value="Adenine nucleotide alpha hydrolases-like"/>
    <property type="match status" value="2"/>
</dbReference>
<dbReference type="PANTHER" id="PTHR46268">
    <property type="entry name" value="STRESS RESPONSE PROTEIN NHAX"/>
    <property type="match status" value="1"/>
</dbReference>
<name>A0A845LWV7_9RHOB</name>
<accession>A0A845LWV7</accession>
<evidence type="ECO:0000259" key="2">
    <source>
        <dbReference type="Pfam" id="PF00582"/>
    </source>
</evidence>